<feature type="transmembrane region" description="Helical" evidence="6">
    <location>
        <begin position="196"/>
        <end position="217"/>
    </location>
</feature>
<evidence type="ECO:0000256" key="3">
    <source>
        <dbReference type="ARBA" id="ARBA00022692"/>
    </source>
</evidence>
<keyword evidence="4 6" id="KW-1133">Transmembrane helix</keyword>
<feature type="non-terminal residue" evidence="7">
    <location>
        <position position="1"/>
    </location>
</feature>
<evidence type="ECO:0000256" key="6">
    <source>
        <dbReference type="SAM" id="Phobius"/>
    </source>
</evidence>
<accession>A0A381Z273</accession>
<feature type="transmembrane region" description="Helical" evidence="6">
    <location>
        <begin position="92"/>
        <end position="118"/>
    </location>
</feature>
<sequence length="452" mass="49202">VGIVEMNSLSTGDWYRRVLSLSWPVILANLTVPMVGIADTAVVGRLPDSRYMGGVAVGAASFSAFYWIFGFLRMVTTGLVAQSYGAKQIDEVVAVGIRSGVVALGIGTLFFALALPIYQLTAHIFDASALVEEEAANYFFVRVWGAPALLLHFVELGVLFGLQRMRAVLGVTLVFHGLNATLDVLFVYGFNLGVTGVAVGTAISEWSAALLGAYLVVKALRELGWLFQRKVGLVNRSKLMSLGGLSGNMMLRTLFVQIPFLGITALGARMGDLVLAANLLLMQYFYLMSYTLDGFAQAAESLAGEAFGAKDRWGLRAITKYSSVCGVGLAVVITVCYATFAPWMIDAMTDLADVRQTAREYAPWIVCMPLVAILAFQMDGIYIGTTQMRSLRNNMFIALISYLTIAVWAVPRFGNHGMWMALTVFMIVRSATLVLGYPRIERQIPINSEPNV</sequence>
<feature type="transmembrane region" description="Helical" evidence="6">
    <location>
        <begin position="266"/>
        <end position="287"/>
    </location>
</feature>
<evidence type="ECO:0000256" key="5">
    <source>
        <dbReference type="ARBA" id="ARBA00023136"/>
    </source>
</evidence>
<reference evidence="7" key="1">
    <citation type="submission" date="2018-05" db="EMBL/GenBank/DDBJ databases">
        <authorList>
            <person name="Lanie J.A."/>
            <person name="Ng W.-L."/>
            <person name="Kazmierczak K.M."/>
            <person name="Andrzejewski T.M."/>
            <person name="Davidsen T.M."/>
            <person name="Wayne K.J."/>
            <person name="Tettelin H."/>
            <person name="Glass J.I."/>
            <person name="Rusch D."/>
            <person name="Podicherti R."/>
            <person name="Tsui H.-C.T."/>
            <person name="Winkler M.E."/>
        </authorList>
    </citation>
    <scope>NUCLEOTIDE SEQUENCE</scope>
</reference>
<dbReference type="EMBL" id="UINC01019550">
    <property type="protein sequence ID" value="SVA82847.1"/>
    <property type="molecule type" value="Genomic_DNA"/>
</dbReference>
<dbReference type="NCBIfam" id="TIGR00797">
    <property type="entry name" value="matE"/>
    <property type="match status" value="1"/>
</dbReference>
<keyword evidence="5 6" id="KW-0472">Membrane</keyword>
<dbReference type="PANTHER" id="PTHR42893">
    <property type="entry name" value="PROTEIN DETOXIFICATION 44, CHLOROPLASTIC-RELATED"/>
    <property type="match status" value="1"/>
</dbReference>
<feature type="transmembrane region" description="Helical" evidence="6">
    <location>
        <begin position="18"/>
        <end position="38"/>
    </location>
</feature>
<gene>
    <name evidence="7" type="ORF">METZ01_LOCUS135701</name>
</gene>
<proteinExistence type="inferred from homology"/>
<feature type="transmembrane region" description="Helical" evidence="6">
    <location>
        <begin position="395"/>
        <end position="411"/>
    </location>
</feature>
<dbReference type="Pfam" id="PF01554">
    <property type="entry name" value="MatE"/>
    <property type="match status" value="2"/>
</dbReference>
<protein>
    <recommendedName>
        <fullName evidence="8">Polysaccharide biosynthesis protein C-terminal domain-containing protein</fullName>
    </recommendedName>
</protein>
<comment type="similarity">
    <text evidence="2">Belongs to the multi antimicrobial extrusion (MATE) (TC 2.A.66.1) family.</text>
</comment>
<dbReference type="GO" id="GO:0005886">
    <property type="term" value="C:plasma membrane"/>
    <property type="evidence" value="ECO:0007669"/>
    <property type="project" value="TreeGrafter"/>
</dbReference>
<comment type="subcellular location">
    <subcellularLocation>
        <location evidence="1">Membrane</location>
        <topology evidence="1">Multi-pass membrane protein</topology>
    </subcellularLocation>
</comment>
<evidence type="ECO:0000256" key="2">
    <source>
        <dbReference type="ARBA" id="ARBA00010199"/>
    </source>
</evidence>
<feature type="transmembrane region" description="Helical" evidence="6">
    <location>
        <begin position="50"/>
        <end position="72"/>
    </location>
</feature>
<feature type="transmembrane region" description="Helical" evidence="6">
    <location>
        <begin position="238"/>
        <end position="260"/>
    </location>
</feature>
<evidence type="ECO:0000256" key="1">
    <source>
        <dbReference type="ARBA" id="ARBA00004141"/>
    </source>
</evidence>
<dbReference type="AlphaFoldDB" id="A0A381Z273"/>
<dbReference type="InterPro" id="IPR002528">
    <property type="entry name" value="MATE_fam"/>
</dbReference>
<organism evidence="7">
    <name type="scientific">marine metagenome</name>
    <dbReference type="NCBI Taxonomy" id="408172"/>
    <lineage>
        <taxon>unclassified sequences</taxon>
        <taxon>metagenomes</taxon>
        <taxon>ecological metagenomes</taxon>
    </lineage>
</organism>
<dbReference type="PANTHER" id="PTHR42893:SF46">
    <property type="entry name" value="PROTEIN DETOXIFICATION 44, CHLOROPLASTIC"/>
    <property type="match status" value="1"/>
</dbReference>
<feature type="transmembrane region" description="Helical" evidence="6">
    <location>
        <begin position="417"/>
        <end position="437"/>
    </location>
</feature>
<keyword evidence="3 6" id="KW-0812">Transmembrane</keyword>
<feature type="transmembrane region" description="Helical" evidence="6">
    <location>
        <begin position="138"/>
        <end position="160"/>
    </location>
</feature>
<dbReference type="InterPro" id="IPR044644">
    <property type="entry name" value="DinF-like"/>
</dbReference>
<dbReference type="CDD" id="cd13136">
    <property type="entry name" value="MATE_DinF_like"/>
    <property type="match status" value="1"/>
</dbReference>
<feature type="transmembrane region" description="Helical" evidence="6">
    <location>
        <begin position="321"/>
        <end position="341"/>
    </location>
</feature>
<dbReference type="GO" id="GO:0015297">
    <property type="term" value="F:antiporter activity"/>
    <property type="evidence" value="ECO:0007669"/>
    <property type="project" value="InterPro"/>
</dbReference>
<feature type="transmembrane region" description="Helical" evidence="6">
    <location>
        <begin position="167"/>
        <end position="190"/>
    </location>
</feature>
<feature type="transmembrane region" description="Helical" evidence="6">
    <location>
        <begin position="361"/>
        <end position="383"/>
    </location>
</feature>
<evidence type="ECO:0000313" key="7">
    <source>
        <dbReference type="EMBL" id="SVA82847.1"/>
    </source>
</evidence>
<evidence type="ECO:0000256" key="4">
    <source>
        <dbReference type="ARBA" id="ARBA00022989"/>
    </source>
</evidence>
<name>A0A381Z273_9ZZZZ</name>
<dbReference type="GO" id="GO:0042910">
    <property type="term" value="F:xenobiotic transmembrane transporter activity"/>
    <property type="evidence" value="ECO:0007669"/>
    <property type="project" value="InterPro"/>
</dbReference>
<evidence type="ECO:0008006" key="8">
    <source>
        <dbReference type="Google" id="ProtNLM"/>
    </source>
</evidence>